<keyword evidence="3" id="KW-1185">Reference proteome</keyword>
<dbReference type="AlphaFoldDB" id="A0A1Y2S988"/>
<dbReference type="Proteomes" id="UP000194350">
    <property type="component" value="Unassembled WGS sequence"/>
</dbReference>
<dbReference type="RefSeq" id="WP_086110333.1">
    <property type="nucleotide sequence ID" value="NZ_CAWNGD010000067.1"/>
</dbReference>
<accession>A0A1Y2S988</accession>
<sequence length="353" mass="39462">MQLNQRAREFLQNYSVGLAESYGVEKTSRYFALTDPKETALRSALLESVELLSMITCADVDQLSGQVVSVGNPGLFTGRKKDGRFIRATGIDGNEYKLTETDSGAALKWDLLSIWANSGSEQEFFQRMQAFTNESFALDMLRIGFNGQRVAETTDPETNPNGEDVNKGWHQIAKEWHGGKQVITTPVKLDEHGDFHSLDAMASDLINTCIPQQFRHDPRLVVLVGADLVAAEQYRLYQAADRPTEKIAAQMLGSSIAGRPAMVPPFMPGKRMVVTMLPNLQILTQRNTRQRKAEFVDDRKQFENKYLRNEGYAIETPELYAAYDENAVTIGQVAEPTEKLGQGAEPDKKPDHE</sequence>
<dbReference type="NCBIfam" id="TIGR01551">
    <property type="entry name" value="major_capsid_P2"/>
    <property type="match status" value="1"/>
</dbReference>
<evidence type="ECO:0000313" key="3">
    <source>
        <dbReference type="Proteomes" id="UP000194350"/>
    </source>
</evidence>
<comment type="caution">
    <text evidence="2">The sequence shown here is derived from an EMBL/GenBank/DDBJ whole genome shotgun (WGS) entry which is preliminary data.</text>
</comment>
<proteinExistence type="predicted"/>
<dbReference type="Pfam" id="PF05125">
    <property type="entry name" value="Phage_cap_P2"/>
    <property type="match status" value="1"/>
</dbReference>
<organism evidence="2 3">
    <name type="scientific">Xenorhabdus vietnamensis</name>
    <dbReference type="NCBI Taxonomy" id="351656"/>
    <lineage>
        <taxon>Bacteria</taxon>
        <taxon>Pseudomonadati</taxon>
        <taxon>Pseudomonadota</taxon>
        <taxon>Gammaproteobacteria</taxon>
        <taxon>Enterobacterales</taxon>
        <taxon>Morganellaceae</taxon>
        <taxon>Xenorhabdus</taxon>
    </lineage>
</organism>
<dbReference type="STRING" id="351656.Xvie_03416"/>
<dbReference type="InterPro" id="IPR006441">
    <property type="entry name" value="Phage_P2_GpN"/>
</dbReference>
<feature type="region of interest" description="Disordered" evidence="1">
    <location>
        <begin position="333"/>
        <end position="353"/>
    </location>
</feature>
<reference evidence="2 3" key="1">
    <citation type="submission" date="2016-10" db="EMBL/GenBank/DDBJ databases">
        <title>Systematic genetic and metabolomic analysis of Xenorhabdus and Photorhabdus spp., highlights the requirements for a dual symbiotic and pathogenic life style.</title>
        <authorList>
            <person name="Tobias N.J."/>
            <person name="Wolff H."/>
            <person name="Djahanschiri B."/>
            <person name="Pidot S.J."/>
            <person name="Stinear T.P."/>
            <person name="Ebersberger I."/>
            <person name="Bode H.B."/>
        </authorList>
    </citation>
    <scope>NUCLEOTIDE SEQUENCE [LARGE SCALE GENOMIC DNA]</scope>
    <source>
        <strain evidence="2 3">DSM 22392</strain>
    </source>
</reference>
<name>A0A1Y2S988_9GAMM</name>
<evidence type="ECO:0000313" key="2">
    <source>
        <dbReference type="EMBL" id="OTA14715.1"/>
    </source>
</evidence>
<gene>
    <name evidence="2" type="ORF">Xvie_03416</name>
</gene>
<dbReference type="OrthoDB" id="5464529at2"/>
<dbReference type="EMBL" id="MUBJ01000024">
    <property type="protein sequence ID" value="OTA14715.1"/>
    <property type="molecule type" value="Genomic_DNA"/>
</dbReference>
<protein>
    <submittedName>
        <fullName evidence="2">Major capsid protein</fullName>
    </submittedName>
</protein>
<evidence type="ECO:0000256" key="1">
    <source>
        <dbReference type="SAM" id="MobiDB-lite"/>
    </source>
</evidence>